<dbReference type="InterPro" id="IPR006094">
    <property type="entry name" value="Oxid_FAD_bind_N"/>
</dbReference>
<dbReference type="NCBIfam" id="NF000755">
    <property type="entry name" value="PRK00046.1"/>
    <property type="match status" value="1"/>
</dbReference>
<evidence type="ECO:0000256" key="11">
    <source>
        <dbReference type="ARBA" id="ARBA00022827"/>
    </source>
</evidence>
<dbReference type="InterPro" id="IPR016167">
    <property type="entry name" value="FAD-bd_PCMH_sub1"/>
</dbReference>
<keyword evidence="11 20" id="KW-0274">FAD</keyword>
<feature type="active site" evidence="20">
    <location>
        <position position="198"/>
    </location>
</feature>
<proteinExistence type="inferred from homology"/>
<comment type="subcellular location">
    <subcellularLocation>
        <location evidence="3 20">Cytoplasm</location>
    </subcellularLocation>
</comment>
<comment type="function">
    <text evidence="2 20">Cell wall formation.</text>
</comment>
<dbReference type="GO" id="GO:0009252">
    <property type="term" value="P:peptidoglycan biosynthetic process"/>
    <property type="evidence" value="ECO:0007669"/>
    <property type="project" value="UniProtKB-UniRule"/>
</dbReference>
<dbReference type="SUPFAM" id="SSF56176">
    <property type="entry name" value="FAD-binding/transporter-associated domain-like"/>
    <property type="match status" value="1"/>
</dbReference>
<dbReference type="PROSITE" id="PS51387">
    <property type="entry name" value="FAD_PCMH"/>
    <property type="match status" value="1"/>
</dbReference>
<dbReference type="InterPro" id="IPR016169">
    <property type="entry name" value="FAD-bd_PCMH_sub2"/>
</dbReference>
<dbReference type="GO" id="GO:0005829">
    <property type="term" value="C:cytosol"/>
    <property type="evidence" value="ECO:0007669"/>
    <property type="project" value="TreeGrafter"/>
</dbReference>
<protein>
    <recommendedName>
        <fullName evidence="7 20">UDP-N-acetylenolpyruvoylglucosamine reductase</fullName>
        <ecNumber evidence="6 20">1.3.1.98</ecNumber>
    </recommendedName>
    <alternativeName>
        <fullName evidence="18 20">UDP-N-acetylmuramate dehydrogenase</fullName>
    </alternativeName>
</protein>
<dbReference type="InterPro" id="IPR036318">
    <property type="entry name" value="FAD-bd_PCMH-like_sf"/>
</dbReference>
<evidence type="ECO:0000256" key="14">
    <source>
        <dbReference type="ARBA" id="ARBA00022984"/>
    </source>
</evidence>
<evidence type="ECO:0000256" key="10">
    <source>
        <dbReference type="ARBA" id="ARBA00022630"/>
    </source>
</evidence>
<evidence type="ECO:0000256" key="13">
    <source>
        <dbReference type="ARBA" id="ARBA00022960"/>
    </source>
</evidence>
<keyword evidence="15 20" id="KW-0560">Oxidoreductase</keyword>
<dbReference type="AlphaFoldDB" id="A0AAI9PH26"/>
<keyword evidence="17 20" id="KW-0961">Cell wall biogenesis/degradation</keyword>
<dbReference type="Proteomes" id="UP001165145">
    <property type="component" value="Unassembled WGS sequence"/>
</dbReference>
<dbReference type="GO" id="GO:0051301">
    <property type="term" value="P:cell division"/>
    <property type="evidence" value="ECO:0007669"/>
    <property type="project" value="UniProtKB-KW"/>
</dbReference>
<dbReference type="Gene3D" id="3.90.78.10">
    <property type="entry name" value="UDP-N-acetylenolpyruvoylglucosamine reductase, C-terminal domain"/>
    <property type="match status" value="1"/>
</dbReference>
<feature type="active site" evidence="20">
    <location>
        <position position="364"/>
    </location>
</feature>
<evidence type="ECO:0000256" key="6">
    <source>
        <dbReference type="ARBA" id="ARBA00012518"/>
    </source>
</evidence>
<dbReference type="Pfam" id="PF01565">
    <property type="entry name" value="FAD_binding_4"/>
    <property type="match status" value="1"/>
</dbReference>
<keyword evidence="9 20" id="KW-0132">Cell division</keyword>
<accession>A0AAI9PH26</accession>
<keyword evidence="12 20" id="KW-0521">NADP</keyword>
<dbReference type="InterPro" id="IPR003170">
    <property type="entry name" value="MurB"/>
</dbReference>
<keyword evidence="13 20" id="KW-0133">Cell shape</keyword>
<evidence type="ECO:0000313" key="22">
    <source>
        <dbReference type="EMBL" id="GLV71990.1"/>
    </source>
</evidence>
<evidence type="ECO:0000256" key="16">
    <source>
        <dbReference type="ARBA" id="ARBA00023306"/>
    </source>
</evidence>
<dbReference type="Gene3D" id="3.30.43.10">
    <property type="entry name" value="Uridine Diphospho-n-acetylenolpyruvylglucosamine Reductase, domain 2"/>
    <property type="match status" value="1"/>
</dbReference>
<evidence type="ECO:0000256" key="8">
    <source>
        <dbReference type="ARBA" id="ARBA00022490"/>
    </source>
</evidence>
<organism evidence="22 23">
    <name type="scientific">Pectobacterium carotovorum subsp. carotovorum</name>
    <name type="common">Erwinia carotovora subsp. carotovora</name>
    <dbReference type="NCBI Taxonomy" id="555"/>
    <lineage>
        <taxon>Bacteria</taxon>
        <taxon>Pseudomonadati</taxon>
        <taxon>Pseudomonadota</taxon>
        <taxon>Gammaproteobacteria</taxon>
        <taxon>Enterobacterales</taxon>
        <taxon>Pectobacteriaceae</taxon>
        <taxon>Pectobacterium</taxon>
    </lineage>
</organism>
<dbReference type="GO" id="GO:0071555">
    <property type="term" value="P:cell wall organization"/>
    <property type="evidence" value="ECO:0007669"/>
    <property type="project" value="UniProtKB-KW"/>
</dbReference>
<dbReference type="PANTHER" id="PTHR21071">
    <property type="entry name" value="UDP-N-ACETYLENOLPYRUVOYLGLUCOSAMINE REDUCTASE"/>
    <property type="match status" value="1"/>
</dbReference>
<evidence type="ECO:0000256" key="7">
    <source>
        <dbReference type="ARBA" id="ARBA00015188"/>
    </source>
</evidence>
<evidence type="ECO:0000256" key="1">
    <source>
        <dbReference type="ARBA" id="ARBA00001974"/>
    </source>
</evidence>
<dbReference type="EMBL" id="BSRL01000024">
    <property type="protein sequence ID" value="GLV71990.1"/>
    <property type="molecule type" value="Genomic_DNA"/>
</dbReference>
<comment type="similarity">
    <text evidence="5 20">Belongs to the MurB family.</text>
</comment>
<dbReference type="PANTHER" id="PTHR21071:SF4">
    <property type="entry name" value="UDP-N-ACETYLENOLPYRUVOYLGLUCOSAMINE REDUCTASE"/>
    <property type="match status" value="1"/>
</dbReference>
<name>A0AAI9PH26_PECCC</name>
<comment type="caution">
    <text evidence="22">The sequence shown here is derived from an EMBL/GenBank/DDBJ whole genome shotgun (WGS) entry which is preliminary data.</text>
</comment>
<keyword evidence="14 20" id="KW-0573">Peptidoglycan synthesis</keyword>
<evidence type="ECO:0000256" key="4">
    <source>
        <dbReference type="ARBA" id="ARBA00004752"/>
    </source>
</evidence>
<evidence type="ECO:0000256" key="12">
    <source>
        <dbReference type="ARBA" id="ARBA00022857"/>
    </source>
</evidence>
<gene>
    <name evidence="20 22" type="primary">murB</name>
    <name evidence="22" type="ORF">Pcaca03_44340</name>
</gene>
<dbReference type="GO" id="GO:0071949">
    <property type="term" value="F:FAD binding"/>
    <property type="evidence" value="ECO:0007669"/>
    <property type="project" value="InterPro"/>
</dbReference>
<evidence type="ECO:0000256" key="20">
    <source>
        <dbReference type="HAMAP-Rule" id="MF_00037"/>
    </source>
</evidence>
<evidence type="ECO:0000256" key="15">
    <source>
        <dbReference type="ARBA" id="ARBA00023002"/>
    </source>
</evidence>
<dbReference type="Gene3D" id="3.30.465.10">
    <property type="match status" value="1"/>
</dbReference>
<dbReference type="InterPro" id="IPR036635">
    <property type="entry name" value="MurB_C_sf"/>
</dbReference>
<dbReference type="HAMAP" id="MF_00037">
    <property type="entry name" value="MurB"/>
    <property type="match status" value="1"/>
</dbReference>
<dbReference type="GO" id="GO:0008360">
    <property type="term" value="P:regulation of cell shape"/>
    <property type="evidence" value="ECO:0007669"/>
    <property type="project" value="UniProtKB-KW"/>
</dbReference>
<dbReference type="GO" id="GO:0008762">
    <property type="term" value="F:UDP-N-acetylmuramate dehydrogenase activity"/>
    <property type="evidence" value="ECO:0007669"/>
    <property type="project" value="UniProtKB-UniRule"/>
</dbReference>
<comment type="cofactor">
    <cofactor evidence="1 20">
        <name>FAD</name>
        <dbReference type="ChEBI" id="CHEBI:57692"/>
    </cofactor>
</comment>
<dbReference type="EC" id="1.3.1.98" evidence="6 20"/>
<keyword evidence="10 20" id="KW-0285">Flavoprotein</keyword>
<sequence>MDVRNSCLYVSGGKRQPVSCVDQVDYVISELVGISIMASSVISLKSYNSFSLPVSASCIKVADTQEKLIEGWHVASASQEPILLLGEGSNVLFLEDFLGTILLNRLKGIDIREERYGWYLHVGAGENWHQLVEYTLKRGIAGLENLALIPGCVGSAPIQNIGAYGIELQHVCDYVDVLDLAEDKVMRFTSEECQFDYRESIFKHQYRSGFAIIAVGFFLKKEWNPILNYGDLVKLDPTTVTPQQVFDSVCHMRRSKLPDPVVTGNAGSFFKNPIITQQHAERILREYPNAPQYLQTDGNVKLAAGWLIDQCKLKGFQLGGAAVHEKQALVLINKNNAKSSDIVELARYVRNQVSEKFSIQLEPEVRFIAAHGEVNAIEVLS</sequence>
<keyword evidence="16 20" id="KW-0131">Cell cycle</keyword>
<dbReference type="InterPro" id="IPR016166">
    <property type="entry name" value="FAD-bd_PCMH"/>
</dbReference>
<dbReference type="Pfam" id="PF02873">
    <property type="entry name" value="MurB_C"/>
    <property type="match status" value="1"/>
</dbReference>
<evidence type="ECO:0000313" key="23">
    <source>
        <dbReference type="Proteomes" id="UP001165145"/>
    </source>
</evidence>
<reference evidence="22" key="1">
    <citation type="submission" date="2023-02" db="EMBL/GenBank/DDBJ databases">
        <title>Pectobacterium carotovorum subsp. carotovorum NBRC 12380.</title>
        <authorList>
            <person name="Ichikawa N."/>
            <person name="Sato H."/>
            <person name="Tonouchi N."/>
        </authorList>
    </citation>
    <scope>NUCLEOTIDE SEQUENCE</scope>
    <source>
        <strain evidence="22">NBRC 12380</strain>
    </source>
</reference>
<feature type="domain" description="FAD-binding PCMH-type" evidence="21">
    <location>
        <begin position="52"/>
        <end position="222"/>
    </location>
</feature>
<evidence type="ECO:0000256" key="9">
    <source>
        <dbReference type="ARBA" id="ARBA00022618"/>
    </source>
</evidence>
<evidence type="ECO:0000256" key="2">
    <source>
        <dbReference type="ARBA" id="ARBA00003921"/>
    </source>
</evidence>
<evidence type="ECO:0000256" key="19">
    <source>
        <dbReference type="ARBA" id="ARBA00048914"/>
    </source>
</evidence>
<evidence type="ECO:0000256" key="18">
    <source>
        <dbReference type="ARBA" id="ARBA00031026"/>
    </source>
</evidence>
<evidence type="ECO:0000256" key="17">
    <source>
        <dbReference type="ARBA" id="ARBA00023316"/>
    </source>
</evidence>
<evidence type="ECO:0000256" key="5">
    <source>
        <dbReference type="ARBA" id="ARBA00010485"/>
    </source>
</evidence>
<dbReference type="InterPro" id="IPR011601">
    <property type="entry name" value="MurB_C"/>
</dbReference>
<keyword evidence="8 20" id="KW-0963">Cytoplasm</keyword>
<feature type="active site" description="Proton donor" evidence="20">
    <location>
        <position position="268"/>
    </location>
</feature>
<dbReference type="NCBIfam" id="TIGR00179">
    <property type="entry name" value="murB"/>
    <property type="match status" value="1"/>
</dbReference>
<dbReference type="SUPFAM" id="SSF56194">
    <property type="entry name" value="Uridine diphospho-N-Acetylenolpyruvylglucosamine reductase, MurB, C-terminal domain"/>
    <property type="match status" value="1"/>
</dbReference>
<comment type="catalytic activity">
    <reaction evidence="19 20">
        <text>UDP-N-acetyl-alpha-D-muramate + NADP(+) = UDP-N-acetyl-3-O-(1-carboxyvinyl)-alpha-D-glucosamine + NADPH + H(+)</text>
        <dbReference type="Rhea" id="RHEA:12248"/>
        <dbReference type="ChEBI" id="CHEBI:15378"/>
        <dbReference type="ChEBI" id="CHEBI:57783"/>
        <dbReference type="ChEBI" id="CHEBI:58349"/>
        <dbReference type="ChEBI" id="CHEBI:68483"/>
        <dbReference type="ChEBI" id="CHEBI:70757"/>
        <dbReference type="EC" id="1.3.1.98"/>
    </reaction>
</comment>
<evidence type="ECO:0000256" key="3">
    <source>
        <dbReference type="ARBA" id="ARBA00004496"/>
    </source>
</evidence>
<comment type="pathway">
    <text evidence="4 20">Cell wall biogenesis; peptidoglycan biosynthesis.</text>
</comment>
<evidence type="ECO:0000259" key="21">
    <source>
        <dbReference type="PROSITE" id="PS51387"/>
    </source>
</evidence>